<proteinExistence type="predicted"/>
<dbReference type="Proteomes" id="UP001057868">
    <property type="component" value="Unassembled WGS sequence"/>
</dbReference>
<name>A0A9W5Y1R4_9CLOT</name>
<gene>
    <name evidence="1" type="ORF">CFOLD11_17380</name>
</gene>
<evidence type="ECO:0000313" key="1">
    <source>
        <dbReference type="EMBL" id="GKU24912.1"/>
    </source>
</evidence>
<keyword evidence="2" id="KW-1185">Reference proteome</keyword>
<dbReference type="RefSeq" id="WP_261851889.1">
    <property type="nucleotide sequence ID" value="NZ_BQXY01000002.1"/>
</dbReference>
<comment type="caution">
    <text evidence="1">The sequence shown here is derived from an EMBL/GenBank/DDBJ whole genome shotgun (WGS) entry which is preliminary data.</text>
</comment>
<reference evidence="1" key="1">
    <citation type="journal article" date="2023" name="Int. J. Syst. Evol. Microbiol.">
        <title>&lt;i&gt;Clostridium folliculivorans&lt;/i&gt; sp. nov., isolated from soil samples of an organic paddy in Japan.</title>
        <authorList>
            <person name="Tazawa J."/>
            <person name="Kobayashi H."/>
            <person name="Tanizawa Y."/>
            <person name="Uchino A."/>
            <person name="Tanaka F."/>
            <person name="Urashima Y."/>
            <person name="Miura S."/>
            <person name="Sakamoto M."/>
            <person name="Ohkuma M."/>
            <person name="Tohno M."/>
        </authorList>
    </citation>
    <scope>NUCLEOTIDE SEQUENCE</scope>
    <source>
        <strain evidence="1">D1-1</strain>
    </source>
</reference>
<evidence type="ECO:0000313" key="2">
    <source>
        <dbReference type="Proteomes" id="UP001057868"/>
    </source>
</evidence>
<dbReference type="EMBL" id="BQXY01000002">
    <property type="protein sequence ID" value="GKU24912.1"/>
    <property type="molecule type" value="Genomic_DNA"/>
</dbReference>
<sequence>MSTINGISSSWYTNGATQVSNSSQLISKVRRSNYEEQDAYQSNFDAVQASQNVSFTNPLESLVSSGTITEDQKTAIQDAFNSSMKLNVAGTYGSRPTNPISKLVSSGVISQNQADSIKETFKNISKSHMHHKRPEGISNIDEKLSGLVSDGTISEDQQTSVINAFKSLKENSNTSESKFEDPLDSLVESGTITEAQKDSIMNILVPPMRNEGNAESVYNTTDDTTVASIEA</sequence>
<protein>
    <submittedName>
        <fullName evidence="1">Uncharacterized protein</fullName>
    </submittedName>
</protein>
<dbReference type="AlphaFoldDB" id="A0A9W5Y1R4"/>
<organism evidence="1 2">
    <name type="scientific">Clostridium folliculivorans</name>
    <dbReference type="NCBI Taxonomy" id="2886038"/>
    <lineage>
        <taxon>Bacteria</taxon>
        <taxon>Bacillati</taxon>
        <taxon>Bacillota</taxon>
        <taxon>Clostridia</taxon>
        <taxon>Eubacteriales</taxon>
        <taxon>Clostridiaceae</taxon>
        <taxon>Clostridium</taxon>
    </lineage>
</organism>
<accession>A0A9W5Y1R4</accession>